<dbReference type="PANTHER" id="PTHR31449">
    <property type="entry name" value="UPF0598 PROTEIN C8ORF82"/>
    <property type="match status" value="1"/>
</dbReference>
<organism evidence="2">
    <name type="scientific">Clastoptera arizonana</name>
    <name type="common">Arizona spittle bug</name>
    <dbReference type="NCBI Taxonomy" id="38151"/>
    <lineage>
        <taxon>Eukaryota</taxon>
        <taxon>Metazoa</taxon>
        <taxon>Ecdysozoa</taxon>
        <taxon>Arthropoda</taxon>
        <taxon>Hexapoda</taxon>
        <taxon>Insecta</taxon>
        <taxon>Pterygota</taxon>
        <taxon>Neoptera</taxon>
        <taxon>Paraneoptera</taxon>
        <taxon>Hemiptera</taxon>
        <taxon>Auchenorrhyncha</taxon>
        <taxon>Cercopoidea</taxon>
        <taxon>Clastopteridae</taxon>
        <taxon>Clastoptera</taxon>
    </lineage>
</organism>
<accession>A0A1B6CJJ5</accession>
<proteinExistence type="inferred from homology"/>
<evidence type="ECO:0000313" key="2">
    <source>
        <dbReference type="EMBL" id="JAS13629.1"/>
    </source>
</evidence>
<gene>
    <name evidence="2" type="ORF">g.7310</name>
</gene>
<dbReference type="PANTHER" id="PTHR31449:SF3">
    <property type="entry name" value="UPF0598 PROTEIN C8ORF82"/>
    <property type="match status" value="1"/>
</dbReference>
<protein>
    <submittedName>
        <fullName evidence="2">Uncharacterized protein</fullName>
    </submittedName>
</protein>
<comment type="similarity">
    <text evidence="1">Belongs to the UPF0598 family.</text>
</comment>
<sequence length="193" mass="23110">MFTFKFIKRCFTYTQGQLSGKNVREYFYFIDHQGMLFLDDAKMKNFTSCFKEKKFLEFFFKRLRPNVTGRYEKDFPFISPCGRELNFIRCDDMPIVYTHIVNKNNKDVLCYGHIGDIMYQDFQPDHIYMDNTTGRVYHPAPETAGSIGLIRSKLAIEISSNLRFYDGEDKSPTHFLWKDKEFVLNNEWFKKRK</sequence>
<evidence type="ECO:0000256" key="1">
    <source>
        <dbReference type="ARBA" id="ARBA00006322"/>
    </source>
</evidence>
<reference evidence="2" key="1">
    <citation type="submission" date="2015-12" db="EMBL/GenBank/DDBJ databases">
        <title>De novo transcriptome assembly of four potential Pierce s Disease insect vectors from Arizona vineyards.</title>
        <authorList>
            <person name="Tassone E.E."/>
        </authorList>
    </citation>
    <scope>NUCLEOTIDE SEQUENCE</scope>
</reference>
<dbReference type="AlphaFoldDB" id="A0A1B6CJJ5"/>
<dbReference type="InterPro" id="IPR028108">
    <property type="entry name" value="DUF4505"/>
</dbReference>
<dbReference type="Pfam" id="PF14956">
    <property type="entry name" value="DUF4505"/>
    <property type="match status" value="1"/>
</dbReference>
<name>A0A1B6CJJ5_9HEMI</name>
<dbReference type="EMBL" id="GEDC01023669">
    <property type="protein sequence ID" value="JAS13629.1"/>
    <property type="molecule type" value="Transcribed_RNA"/>
</dbReference>